<evidence type="ECO:0000313" key="2">
    <source>
        <dbReference type="Proteomes" id="UP000324222"/>
    </source>
</evidence>
<comment type="caution">
    <text evidence="1">The sequence shown here is derived from an EMBL/GenBank/DDBJ whole genome shotgun (WGS) entry which is preliminary data.</text>
</comment>
<evidence type="ECO:0000313" key="1">
    <source>
        <dbReference type="EMBL" id="MPC46619.1"/>
    </source>
</evidence>
<sequence>MYNPFNLITLDPQGNSYDVNFYNSDSKMIHQIQPGFHGFGNSPLMKPLKKVEKDDNEAYYTALRNSSL</sequence>
<organism evidence="1 2">
    <name type="scientific">Portunus trituberculatus</name>
    <name type="common">Swimming crab</name>
    <name type="synonym">Neptunus trituberculatus</name>
    <dbReference type="NCBI Taxonomy" id="210409"/>
    <lineage>
        <taxon>Eukaryota</taxon>
        <taxon>Metazoa</taxon>
        <taxon>Ecdysozoa</taxon>
        <taxon>Arthropoda</taxon>
        <taxon>Crustacea</taxon>
        <taxon>Multicrustacea</taxon>
        <taxon>Malacostraca</taxon>
        <taxon>Eumalacostraca</taxon>
        <taxon>Eucarida</taxon>
        <taxon>Decapoda</taxon>
        <taxon>Pleocyemata</taxon>
        <taxon>Brachyura</taxon>
        <taxon>Eubrachyura</taxon>
        <taxon>Portunoidea</taxon>
        <taxon>Portunidae</taxon>
        <taxon>Portuninae</taxon>
        <taxon>Portunus</taxon>
    </lineage>
</organism>
<dbReference type="InterPro" id="IPR008551">
    <property type="entry name" value="TANGO2"/>
</dbReference>
<accession>A0A5B7FN27</accession>
<name>A0A5B7FN27_PORTR</name>
<gene>
    <name evidence="1" type="ORF">E2C01_040342</name>
</gene>
<dbReference type="OrthoDB" id="191601at2759"/>
<dbReference type="EMBL" id="VSRR010007295">
    <property type="protein sequence ID" value="MPC46619.1"/>
    <property type="molecule type" value="Genomic_DNA"/>
</dbReference>
<dbReference type="Proteomes" id="UP000324222">
    <property type="component" value="Unassembled WGS sequence"/>
</dbReference>
<dbReference type="Pfam" id="PF05742">
    <property type="entry name" value="TANGO2"/>
    <property type="match status" value="1"/>
</dbReference>
<protein>
    <submittedName>
        <fullName evidence="1">Uncharacterized protein</fullName>
    </submittedName>
</protein>
<dbReference type="AlphaFoldDB" id="A0A5B7FN27"/>
<proteinExistence type="predicted"/>
<keyword evidence="2" id="KW-1185">Reference proteome</keyword>
<reference evidence="1 2" key="1">
    <citation type="submission" date="2019-05" db="EMBL/GenBank/DDBJ databases">
        <title>Another draft genome of Portunus trituberculatus and its Hox gene families provides insights of decapod evolution.</title>
        <authorList>
            <person name="Jeong J.-H."/>
            <person name="Song I."/>
            <person name="Kim S."/>
            <person name="Choi T."/>
            <person name="Kim D."/>
            <person name="Ryu S."/>
            <person name="Kim W."/>
        </authorList>
    </citation>
    <scope>NUCLEOTIDE SEQUENCE [LARGE SCALE GENOMIC DNA]</scope>
    <source>
        <tissue evidence="1">Muscle</tissue>
    </source>
</reference>